<reference evidence="1" key="2">
    <citation type="submission" date="2020-05" db="UniProtKB">
        <authorList>
            <consortium name="EnsemblMetazoa"/>
        </authorList>
    </citation>
    <scope>IDENTIFICATION</scope>
    <source>
        <strain evidence="1">CM1001059</strain>
    </source>
</reference>
<evidence type="ECO:0000313" key="1">
    <source>
        <dbReference type="EnsemblMetazoa" id="AMEC021555-PA"/>
    </source>
</evidence>
<dbReference type="VEuPathDB" id="VectorBase:AMEC011083"/>
<reference evidence="2" key="1">
    <citation type="submission" date="2014-01" db="EMBL/GenBank/DDBJ databases">
        <title>The Genome Sequence of Anopheles melas CM1001059_A (V2).</title>
        <authorList>
            <consortium name="The Broad Institute Genomics Platform"/>
            <person name="Neafsey D.E."/>
            <person name="Besansky N."/>
            <person name="Howell P."/>
            <person name="Walton C."/>
            <person name="Young S.K."/>
            <person name="Zeng Q."/>
            <person name="Gargeya S."/>
            <person name="Fitzgerald M."/>
            <person name="Haas B."/>
            <person name="Abouelleil A."/>
            <person name="Allen A.W."/>
            <person name="Alvarado L."/>
            <person name="Arachchi H.M."/>
            <person name="Berlin A.M."/>
            <person name="Chapman S.B."/>
            <person name="Gainer-Dewar J."/>
            <person name="Goldberg J."/>
            <person name="Griggs A."/>
            <person name="Gujja S."/>
            <person name="Hansen M."/>
            <person name="Howarth C."/>
            <person name="Imamovic A."/>
            <person name="Ireland A."/>
            <person name="Larimer J."/>
            <person name="McCowan C."/>
            <person name="Murphy C."/>
            <person name="Pearson M."/>
            <person name="Poon T.W."/>
            <person name="Priest M."/>
            <person name="Roberts A."/>
            <person name="Saif S."/>
            <person name="Shea T."/>
            <person name="Sisk P."/>
            <person name="Sykes S."/>
            <person name="Wortman J."/>
            <person name="Nusbaum C."/>
            <person name="Birren B."/>
        </authorList>
    </citation>
    <scope>NUCLEOTIDE SEQUENCE [LARGE SCALE GENOMIC DNA]</scope>
    <source>
        <strain evidence="2">CM1001059</strain>
    </source>
</reference>
<dbReference type="Proteomes" id="UP000075902">
    <property type="component" value="Unassembled WGS sequence"/>
</dbReference>
<organism evidence="1 2">
    <name type="scientific">Anopheles melas</name>
    <dbReference type="NCBI Taxonomy" id="34690"/>
    <lineage>
        <taxon>Eukaryota</taxon>
        <taxon>Metazoa</taxon>
        <taxon>Ecdysozoa</taxon>
        <taxon>Arthropoda</taxon>
        <taxon>Hexapoda</taxon>
        <taxon>Insecta</taxon>
        <taxon>Pterygota</taxon>
        <taxon>Neoptera</taxon>
        <taxon>Endopterygota</taxon>
        <taxon>Diptera</taxon>
        <taxon>Nematocera</taxon>
        <taxon>Culicoidea</taxon>
        <taxon>Culicidae</taxon>
        <taxon>Anophelinae</taxon>
        <taxon>Anopheles</taxon>
    </lineage>
</organism>
<evidence type="ECO:0000313" key="2">
    <source>
        <dbReference type="Proteomes" id="UP000075902"/>
    </source>
</evidence>
<dbReference type="EnsemblMetazoa" id="AMEC021555-RA">
    <property type="protein sequence ID" value="AMEC021555-PA"/>
    <property type="gene ID" value="AMEC021555"/>
</dbReference>
<protein>
    <submittedName>
        <fullName evidence="1">Uncharacterized protein</fullName>
    </submittedName>
</protein>
<dbReference type="AlphaFoldDB" id="A0A182TZC3"/>
<proteinExistence type="predicted"/>
<name>A0A182TZC3_9DIPT</name>
<accession>A0A182TZC3</accession>
<dbReference type="EnsemblMetazoa" id="AMEC011083-RA">
    <property type="protein sequence ID" value="AMEC011083-PA"/>
    <property type="gene ID" value="AMEC011083"/>
</dbReference>
<keyword evidence="2" id="KW-1185">Reference proteome</keyword>
<dbReference type="VEuPathDB" id="VectorBase:AMEC021555"/>
<sequence>MIVSVCLYSRCTFSAIFCSRSSRCTSCCRIESRSASADINRCHAFSSASGRSSVSTSTSPIDSKYFSSSLCCLSRCRGGTSSVRNRFRSVSSRFSSISVVGKARSCRSDVFSRHQYSSCWACSRYSCTRRCESMSNRGCICGGSGNTSYSELSNRVTPYSFSTTWKATSSRSRGRRDRDSRQSIRSGRFRWISAENAKPSRHELVKSFTRTPGYLAVERRAHRSSASRAVRLSSCPTTMSEI</sequence>